<sequence>MEEVGKMKQDKPTCQNSNGIGLSPMSLSLDGAIPSVGVSKEDKKFLELFKEASKVVMLEDMELMKELAKY</sequence>
<protein>
    <submittedName>
        <fullName evidence="2">Uncharacterized protein</fullName>
    </submittedName>
</protein>
<dbReference type="EMBL" id="BARU01032365">
    <property type="protein sequence ID" value="GAH70221.1"/>
    <property type="molecule type" value="Genomic_DNA"/>
</dbReference>
<evidence type="ECO:0000313" key="2">
    <source>
        <dbReference type="EMBL" id="GAH70221.1"/>
    </source>
</evidence>
<accession>X1HJA8</accession>
<dbReference type="AlphaFoldDB" id="X1HJA8"/>
<organism evidence="2">
    <name type="scientific">marine sediment metagenome</name>
    <dbReference type="NCBI Taxonomy" id="412755"/>
    <lineage>
        <taxon>unclassified sequences</taxon>
        <taxon>metagenomes</taxon>
        <taxon>ecological metagenomes</taxon>
    </lineage>
</organism>
<reference evidence="2" key="1">
    <citation type="journal article" date="2014" name="Front. Microbiol.">
        <title>High frequency of phylogenetically diverse reductive dehalogenase-homologous genes in deep subseafloor sedimentary metagenomes.</title>
        <authorList>
            <person name="Kawai M."/>
            <person name="Futagami T."/>
            <person name="Toyoda A."/>
            <person name="Takaki Y."/>
            <person name="Nishi S."/>
            <person name="Hori S."/>
            <person name="Arai W."/>
            <person name="Tsubouchi T."/>
            <person name="Morono Y."/>
            <person name="Uchiyama I."/>
            <person name="Ito T."/>
            <person name="Fujiyama A."/>
            <person name="Inagaki F."/>
            <person name="Takami H."/>
        </authorList>
    </citation>
    <scope>NUCLEOTIDE SEQUENCE</scope>
    <source>
        <strain evidence="2">Expedition CK06-06</strain>
    </source>
</reference>
<feature type="compositionally biased region" description="Basic and acidic residues" evidence="1">
    <location>
        <begin position="1"/>
        <end position="11"/>
    </location>
</feature>
<comment type="caution">
    <text evidence="2">The sequence shown here is derived from an EMBL/GenBank/DDBJ whole genome shotgun (WGS) entry which is preliminary data.</text>
</comment>
<gene>
    <name evidence="2" type="ORF">S03H2_51053</name>
</gene>
<name>X1HJA8_9ZZZZ</name>
<evidence type="ECO:0000256" key="1">
    <source>
        <dbReference type="SAM" id="MobiDB-lite"/>
    </source>
</evidence>
<feature type="region of interest" description="Disordered" evidence="1">
    <location>
        <begin position="1"/>
        <end position="21"/>
    </location>
</feature>
<proteinExistence type="predicted"/>